<keyword evidence="3" id="KW-1185">Reference proteome</keyword>
<organism evidence="2 3">
    <name type="scientific">Paracoccidioides brasiliensis (strain Pb18)</name>
    <dbReference type="NCBI Taxonomy" id="502780"/>
    <lineage>
        <taxon>Eukaryota</taxon>
        <taxon>Fungi</taxon>
        <taxon>Dikarya</taxon>
        <taxon>Ascomycota</taxon>
        <taxon>Pezizomycotina</taxon>
        <taxon>Eurotiomycetes</taxon>
        <taxon>Eurotiomycetidae</taxon>
        <taxon>Onygenales</taxon>
        <taxon>Ajellomycetaceae</taxon>
        <taxon>Paracoccidioides</taxon>
    </lineage>
</organism>
<dbReference type="GeneID" id="22584051"/>
<dbReference type="KEGG" id="pbn:PADG_05052"/>
<feature type="compositionally biased region" description="Basic and acidic residues" evidence="1">
    <location>
        <begin position="119"/>
        <end position="134"/>
    </location>
</feature>
<dbReference type="RefSeq" id="XP_010760253.1">
    <property type="nucleotide sequence ID" value="XM_010761951.1"/>
</dbReference>
<evidence type="ECO:0000313" key="3">
    <source>
        <dbReference type="Proteomes" id="UP000001628"/>
    </source>
</evidence>
<sequence>MNIEATKGDLTDLSRRAFELWQRLPVERTERQMEDGFAGERGRERVQKQWADPSEFKEANDVRWDFLGFGQAGEIRTTVRNDGCLSRLFSESKRWDIEIVEMVELVKVMETVSCAVEAEKKEKGRKKRTEEVGSKKNSRGATNRPERQENVGVYGMYGMNKMDGMFKYPNTTSEGRNITPISRGWGLGGGVGLIKTECVGLDFNPTAAMLLIWPIVNPLIPWNSPVHPHPAAR</sequence>
<dbReference type="HOGENOM" id="CLU_1190222_0_0_1"/>
<dbReference type="AlphaFoldDB" id="C1GBQ1"/>
<feature type="region of interest" description="Disordered" evidence="1">
    <location>
        <begin position="119"/>
        <end position="150"/>
    </location>
</feature>
<dbReference type="eggNOG" id="ENOG502TFYS">
    <property type="taxonomic scope" value="Eukaryota"/>
</dbReference>
<dbReference type="EMBL" id="KN275961">
    <property type="protein sequence ID" value="EEH48973.2"/>
    <property type="molecule type" value="Genomic_DNA"/>
</dbReference>
<gene>
    <name evidence="2" type="ORF">PADG_05052</name>
</gene>
<dbReference type="InParanoid" id="C1GBQ1"/>
<dbReference type="VEuPathDB" id="FungiDB:PADG_05052"/>
<dbReference type="OMA" id="QWADPSE"/>
<protein>
    <submittedName>
        <fullName evidence="2">Uncharacterized protein</fullName>
    </submittedName>
</protein>
<dbReference type="Proteomes" id="UP000001628">
    <property type="component" value="Unassembled WGS sequence"/>
</dbReference>
<evidence type="ECO:0000256" key="1">
    <source>
        <dbReference type="SAM" id="MobiDB-lite"/>
    </source>
</evidence>
<dbReference type="OrthoDB" id="10460769at2759"/>
<accession>C1GBQ1</accession>
<evidence type="ECO:0000313" key="2">
    <source>
        <dbReference type="EMBL" id="EEH48973.2"/>
    </source>
</evidence>
<name>C1GBQ1_PARBD</name>
<proteinExistence type="predicted"/>
<reference evidence="2 3" key="1">
    <citation type="journal article" date="2011" name="PLoS Genet.">
        <title>Comparative genomic analysis of human fungal pathogens causing paracoccidioidomycosis.</title>
        <authorList>
            <person name="Desjardins C.A."/>
            <person name="Champion M.D."/>
            <person name="Holder J.W."/>
            <person name="Muszewska A."/>
            <person name="Goldberg J."/>
            <person name="Bailao A.M."/>
            <person name="Brigido M.M."/>
            <person name="Ferreira M.E."/>
            <person name="Garcia A.M."/>
            <person name="Grynberg M."/>
            <person name="Gujja S."/>
            <person name="Heiman D.I."/>
            <person name="Henn M.R."/>
            <person name="Kodira C.D."/>
            <person name="Leon-Narvaez H."/>
            <person name="Longo L.V."/>
            <person name="Ma L.J."/>
            <person name="Malavazi I."/>
            <person name="Matsuo A.L."/>
            <person name="Morais F.V."/>
            <person name="Pereira M."/>
            <person name="Rodriguez-Brito S."/>
            <person name="Sakthikumar S."/>
            <person name="Salem-Izacc S.M."/>
            <person name="Sykes S.M."/>
            <person name="Teixeira M.M."/>
            <person name="Vallejo M.C."/>
            <person name="Walter M.E."/>
            <person name="Yandava C."/>
            <person name="Young S."/>
            <person name="Zeng Q."/>
            <person name="Zucker J."/>
            <person name="Felipe M.S."/>
            <person name="Goldman G.H."/>
            <person name="Haas B.J."/>
            <person name="McEwen J.G."/>
            <person name="Nino-Vega G."/>
            <person name="Puccia R."/>
            <person name="San-Blas G."/>
            <person name="Soares C.M."/>
            <person name="Birren B.W."/>
            <person name="Cuomo C.A."/>
        </authorList>
    </citation>
    <scope>NUCLEOTIDE SEQUENCE [LARGE SCALE GENOMIC DNA]</scope>
    <source>
        <strain evidence="2 3">Pb18</strain>
    </source>
</reference>